<dbReference type="AlphaFoldDB" id="A0A1X0TDP8"/>
<organism evidence="1 2">
    <name type="scientific">Snodgrassella alvi</name>
    <dbReference type="NCBI Taxonomy" id="1196083"/>
    <lineage>
        <taxon>Bacteria</taxon>
        <taxon>Pseudomonadati</taxon>
        <taxon>Pseudomonadota</taxon>
        <taxon>Betaproteobacteria</taxon>
        <taxon>Neisseriales</taxon>
        <taxon>Neisseriaceae</taxon>
        <taxon>Snodgrassella</taxon>
    </lineage>
</organism>
<evidence type="ECO:0000313" key="1">
    <source>
        <dbReference type="EMBL" id="PIT63576.1"/>
    </source>
</evidence>
<gene>
    <name evidence="1" type="ORF">BHC47_10515</name>
</gene>
<proteinExistence type="predicted"/>
<reference evidence="1 2" key="1">
    <citation type="journal article" date="2017" name="MBio">
        <title>Type VI secretion-mediated competition in the bee gut microbiome.</title>
        <authorList>
            <person name="Steele M.I."/>
            <person name="Kwong W.K."/>
            <person name="Powell J.E."/>
            <person name="Whiteley M."/>
            <person name="Moran N.A."/>
        </authorList>
    </citation>
    <scope>NUCLEOTIDE SEQUENCE [LARGE SCALE GENOMIC DNA]</scope>
    <source>
        <strain evidence="1 2">PEB0171</strain>
    </source>
</reference>
<dbReference type="RefSeq" id="WP_084562382.1">
    <property type="nucleotide sequence ID" value="NZ_MEIV01000028.1"/>
</dbReference>
<sequence length="119" mass="14269">MDKRKKLEKYILNEFQAVDNKTFLYQLHEDCFFNKKKFSKLLTKCNSLTKEYCEFGKSNNYNEVVKSIFAIFQYTFFALFNHFAENDIFIISNYGKDLTPSDVSKYYFQISEITKKIIL</sequence>
<dbReference type="EMBL" id="MEIV01000028">
    <property type="protein sequence ID" value="PIT63576.1"/>
    <property type="molecule type" value="Genomic_DNA"/>
</dbReference>
<dbReference type="Proteomes" id="UP000231094">
    <property type="component" value="Unassembled WGS sequence"/>
</dbReference>
<evidence type="ECO:0000313" key="2">
    <source>
        <dbReference type="Proteomes" id="UP000231094"/>
    </source>
</evidence>
<accession>A0A1X0TDP8</accession>
<comment type="caution">
    <text evidence="1">The sequence shown here is derived from an EMBL/GenBank/DDBJ whole genome shotgun (WGS) entry which is preliminary data.</text>
</comment>
<protein>
    <submittedName>
        <fullName evidence="1">Uncharacterized protein</fullName>
    </submittedName>
</protein>
<name>A0A1X0TDP8_9NEIS</name>